<dbReference type="AlphaFoldDB" id="A0A3A9JKV5"/>
<reference evidence="1 4" key="1">
    <citation type="submission" date="2018-09" db="EMBL/GenBank/DDBJ databases">
        <title>Roseomonas sp. nov., isolated from feces of Tibetan antelopes in the Qinghai-Tibet plateau, China.</title>
        <authorList>
            <person name="Tian Z."/>
        </authorList>
    </citation>
    <scope>NUCLEOTIDE SEQUENCE [LARGE SCALE GENOMIC DNA]</scope>
    <source>
        <strain evidence="2 3">Z23</strain>
        <strain evidence="1 4">Z24</strain>
    </source>
</reference>
<gene>
    <name evidence="1" type="ORF">D6Z83_02395</name>
    <name evidence="2" type="ORF">EBE87_08195</name>
</gene>
<dbReference type="RefSeq" id="WP_120636732.1">
    <property type="nucleotide sequence ID" value="NZ_RAQU01000009.1"/>
</dbReference>
<dbReference type="InParanoid" id="A0A3A9JKV5"/>
<dbReference type="Proteomes" id="UP000274097">
    <property type="component" value="Unassembled WGS sequence"/>
</dbReference>
<evidence type="ECO:0000313" key="2">
    <source>
        <dbReference type="EMBL" id="RMI25675.1"/>
    </source>
</evidence>
<proteinExistence type="predicted"/>
<evidence type="ECO:0000313" key="1">
    <source>
        <dbReference type="EMBL" id="RKK05841.1"/>
    </source>
</evidence>
<dbReference type="EMBL" id="RAQU01000009">
    <property type="protein sequence ID" value="RKK05841.1"/>
    <property type="molecule type" value="Genomic_DNA"/>
</dbReference>
<evidence type="ECO:0000313" key="3">
    <source>
        <dbReference type="Proteomes" id="UP000274097"/>
    </source>
</evidence>
<accession>A0A3A9JKV5</accession>
<protein>
    <submittedName>
        <fullName evidence="1">Uncharacterized protein</fullName>
    </submittedName>
</protein>
<name>A0A3A9JKV5_9PROT</name>
<dbReference type="EMBL" id="RFLX01000004">
    <property type="protein sequence ID" value="RMI25675.1"/>
    <property type="molecule type" value="Genomic_DNA"/>
</dbReference>
<keyword evidence="3" id="KW-1185">Reference proteome</keyword>
<organism evidence="1 4">
    <name type="scientific">Teichococcus wenyumeiae</name>
    <dbReference type="NCBI Taxonomy" id="2478470"/>
    <lineage>
        <taxon>Bacteria</taxon>
        <taxon>Pseudomonadati</taxon>
        <taxon>Pseudomonadota</taxon>
        <taxon>Alphaproteobacteria</taxon>
        <taxon>Acetobacterales</taxon>
        <taxon>Roseomonadaceae</taxon>
        <taxon>Roseomonas</taxon>
    </lineage>
</organism>
<comment type="caution">
    <text evidence="1">The sequence shown here is derived from an EMBL/GenBank/DDBJ whole genome shotgun (WGS) entry which is preliminary data.</text>
</comment>
<sequence length="65" mass="7360">MEQPHEVTVQIGDNIYTGSYRIEGGIVKVVADDYGSEEAARIDGDDPHDLAQMLLREMIRRKEDL</sequence>
<evidence type="ECO:0000313" key="4">
    <source>
        <dbReference type="Proteomes" id="UP000278036"/>
    </source>
</evidence>
<dbReference type="Proteomes" id="UP000278036">
    <property type="component" value="Unassembled WGS sequence"/>
</dbReference>
<dbReference type="OrthoDB" id="7276184at2"/>